<evidence type="ECO:0000313" key="2">
    <source>
        <dbReference type="EMBL" id="KAH9367580.1"/>
    </source>
</evidence>
<gene>
    <name evidence="2" type="ORF">HPB48_002872</name>
</gene>
<dbReference type="Gene3D" id="1.20.58.390">
    <property type="entry name" value="Neurotransmitter-gated ion-channel transmembrane domain"/>
    <property type="match status" value="1"/>
</dbReference>
<keyword evidence="1" id="KW-0472">Membrane</keyword>
<accession>A0A9J6FZS8</accession>
<keyword evidence="1" id="KW-0812">Transmembrane</keyword>
<sequence length="219" mass="23998">MSPGSDIASKQIYKLSFPSVCLNVAGRHTESSVQLHWAIAPQTGVRASPRLRTVTVTRTDQALRSIAGHERCLLLMFAFSRNPWPHILSTWLPSALLVPVAWARLWFPGSGLFLPCAALAGLALHATEFKALLRGHDVLTAMDAWLLLCLLLVLAAFLDHLQATAGSTVRGSQFLPSRARHAPPSRGGQLHLWYILTARRLQQKKTGVSVLTSQPNKNC</sequence>
<dbReference type="GO" id="GO:0005216">
    <property type="term" value="F:monoatomic ion channel activity"/>
    <property type="evidence" value="ECO:0007669"/>
    <property type="project" value="InterPro"/>
</dbReference>
<dbReference type="InterPro" id="IPR038050">
    <property type="entry name" value="Neuro_actylchol_rec"/>
</dbReference>
<protein>
    <submittedName>
        <fullName evidence="2">Uncharacterized protein</fullName>
    </submittedName>
</protein>
<dbReference type="PRINTS" id="PR00253">
    <property type="entry name" value="GABAARECEPTR"/>
</dbReference>
<evidence type="ECO:0000256" key="1">
    <source>
        <dbReference type="SAM" id="Phobius"/>
    </source>
</evidence>
<dbReference type="Proteomes" id="UP000821853">
    <property type="component" value="Chromosome 2"/>
</dbReference>
<dbReference type="InterPro" id="IPR006028">
    <property type="entry name" value="GABAA/Glycine_rcpt"/>
</dbReference>
<feature type="transmembrane region" description="Helical" evidence="1">
    <location>
        <begin position="105"/>
        <end position="126"/>
    </location>
</feature>
<feature type="transmembrane region" description="Helical" evidence="1">
    <location>
        <begin position="138"/>
        <end position="158"/>
    </location>
</feature>
<organism evidence="2 3">
    <name type="scientific">Haemaphysalis longicornis</name>
    <name type="common">Bush tick</name>
    <dbReference type="NCBI Taxonomy" id="44386"/>
    <lineage>
        <taxon>Eukaryota</taxon>
        <taxon>Metazoa</taxon>
        <taxon>Ecdysozoa</taxon>
        <taxon>Arthropoda</taxon>
        <taxon>Chelicerata</taxon>
        <taxon>Arachnida</taxon>
        <taxon>Acari</taxon>
        <taxon>Parasitiformes</taxon>
        <taxon>Ixodida</taxon>
        <taxon>Ixodoidea</taxon>
        <taxon>Ixodidae</taxon>
        <taxon>Haemaphysalinae</taxon>
        <taxon>Haemaphysalis</taxon>
    </lineage>
</organism>
<dbReference type="VEuPathDB" id="VectorBase:HLOH_059436"/>
<dbReference type="GO" id="GO:0016020">
    <property type="term" value="C:membrane"/>
    <property type="evidence" value="ECO:0007669"/>
    <property type="project" value="InterPro"/>
</dbReference>
<dbReference type="GO" id="GO:0004888">
    <property type="term" value="F:transmembrane signaling receptor activity"/>
    <property type="evidence" value="ECO:0007669"/>
    <property type="project" value="InterPro"/>
</dbReference>
<comment type="caution">
    <text evidence="2">The sequence shown here is derived from an EMBL/GenBank/DDBJ whole genome shotgun (WGS) entry which is preliminary data.</text>
</comment>
<proteinExistence type="predicted"/>
<keyword evidence="1" id="KW-1133">Transmembrane helix</keyword>
<dbReference type="EMBL" id="JABSTR010000004">
    <property type="protein sequence ID" value="KAH9367580.1"/>
    <property type="molecule type" value="Genomic_DNA"/>
</dbReference>
<reference evidence="2 3" key="1">
    <citation type="journal article" date="2020" name="Cell">
        <title>Large-Scale Comparative Analyses of Tick Genomes Elucidate Their Genetic Diversity and Vector Capacities.</title>
        <authorList>
            <consortium name="Tick Genome and Microbiome Consortium (TIGMIC)"/>
            <person name="Jia N."/>
            <person name="Wang J."/>
            <person name="Shi W."/>
            <person name="Du L."/>
            <person name="Sun Y."/>
            <person name="Zhan W."/>
            <person name="Jiang J.F."/>
            <person name="Wang Q."/>
            <person name="Zhang B."/>
            <person name="Ji P."/>
            <person name="Bell-Sakyi L."/>
            <person name="Cui X.M."/>
            <person name="Yuan T.T."/>
            <person name="Jiang B.G."/>
            <person name="Yang W.F."/>
            <person name="Lam T.T."/>
            <person name="Chang Q.C."/>
            <person name="Ding S.J."/>
            <person name="Wang X.J."/>
            <person name="Zhu J.G."/>
            <person name="Ruan X.D."/>
            <person name="Zhao L."/>
            <person name="Wei J.T."/>
            <person name="Ye R.Z."/>
            <person name="Que T.C."/>
            <person name="Du C.H."/>
            <person name="Zhou Y.H."/>
            <person name="Cheng J.X."/>
            <person name="Dai P.F."/>
            <person name="Guo W.B."/>
            <person name="Han X.H."/>
            <person name="Huang E.J."/>
            <person name="Li L.F."/>
            <person name="Wei W."/>
            <person name="Gao Y.C."/>
            <person name="Liu J.Z."/>
            <person name="Shao H.Z."/>
            <person name="Wang X."/>
            <person name="Wang C.C."/>
            <person name="Yang T.C."/>
            <person name="Huo Q.B."/>
            <person name="Li W."/>
            <person name="Chen H.Y."/>
            <person name="Chen S.E."/>
            <person name="Zhou L.G."/>
            <person name="Ni X.B."/>
            <person name="Tian J.H."/>
            <person name="Sheng Y."/>
            <person name="Liu T."/>
            <person name="Pan Y.S."/>
            <person name="Xia L.Y."/>
            <person name="Li J."/>
            <person name="Zhao F."/>
            <person name="Cao W.C."/>
        </authorList>
    </citation>
    <scope>NUCLEOTIDE SEQUENCE [LARGE SCALE GENOMIC DNA]</scope>
    <source>
        <strain evidence="2">HaeL-2018</strain>
    </source>
</reference>
<dbReference type="OrthoDB" id="6478236at2759"/>
<evidence type="ECO:0000313" key="3">
    <source>
        <dbReference type="Proteomes" id="UP000821853"/>
    </source>
</evidence>
<keyword evidence="3" id="KW-1185">Reference proteome</keyword>
<dbReference type="AlphaFoldDB" id="A0A9J6FZS8"/>
<name>A0A9J6FZS8_HAELO</name>